<dbReference type="AlphaFoldDB" id="A0A3M7PRJ7"/>
<keyword evidence="3" id="KW-1185">Reference proteome</keyword>
<evidence type="ECO:0000256" key="1">
    <source>
        <dbReference type="SAM" id="Phobius"/>
    </source>
</evidence>
<protein>
    <submittedName>
        <fullName evidence="2">Uncharacterized protein</fullName>
    </submittedName>
</protein>
<evidence type="ECO:0000313" key="3">
    <source>
        <dbReference type="Proteomes" id="UP000276133"/>
    </source>
</evidence>
<keyword evidence="1" id="KW-0812">Transmembrane</keyword>
<organism evidence="2 3">
    <name type="scientific">Brachionus plicatilis</name>
    <name type="common">Marine rotifer</name>
    <name type="synonym">Brachionus muelleri</name>
    <dbReference type="NCBI Taxonomy" id="10195"/>
    <lineage>
        <taxon>Eukaryota</taxon>
        <taxon>Metazoa</taxon>
        <taxon>Spiralia</taxon>
        <taxon>Gnathifera</taxon>
        <taxon>Rotifera</taxon>
        <taxon>Eurotatoria</taxon>
        <taxon>Monogononta</taxon>
        <taxon>Pseudotrocha</taxon>
        <taxon>Ploima</taxon>
        <taxon>Brachionidae</taxon>
        <taxon>Brachionus</taxon>
    </lineage>
</organism>
<feature type="transmembrane region" description="Helical" evidence="1">
    <location>
        <begin position="21"/>
        <end position="43"/>
    </location>
</feature>
<comment type="caution">
    <text evidence="2">The sequence shown here is derived from an EMBL/GenBank/DDBJ whole genome shotgun (WGS) entry which is preliminary data.</text>
</comment>
<gene>
    <name evidence="2" type="ORF">BpHYR1_015615</name>
</gene>
<reference evidence="2 3" key="1">
    <citation type="journal article" date="2018" name="Sci. Rep.">
        <title>Genomic signatures of local adaptation to the degree of environmental predictability in rotifers.</title>
        <authorList>
            <person name="Franch-Gras L."/>
            <person name="Hahn C."/>
            <person name="Garcia-Roger E.M."/>
            <person name="Carmona M.J."/>
            <person name="Serra M."/>
            <person name="Gomez A."/>
        </authorList>
    </citation>
    <scope>NUCLEOTIDE SEQUENCE [LARGE SCALE GENOMIC DNA]</scope>
    <source>
        <strain evidence="2">HYR1</strain>
    </source>
</reference>
<dbReference type="EMBL" id="REGN01009191">
    <property type="protein sequence ID" value="RNA01736.1"/>
    <property type="molecule type" value="Genomic_DNA"/>
</dbReference>
<keyword evidence="1" id="KW-1133">Transmembrane helix</keyword>
<keyword evidence="1" id="KW-0472">Membrane</keyword>
<name>A0A3M7PRJ7_BRAPC</name>
<dbReference type="Proteomes" id="UP000276133">
    <property type="component" value="Unassembled WGS sequence"/>
</dbReference>
<accession>A0A3M7PRJ7</accession>
<proteinExistence type="predicted"/>
<sequence>MIEKWFSYWFNIIAKHQSIEILSVFFWGMFLDYHLAMHAWILYPLKSKLCISLTILIFNKGFTFKETI</sequence>
<evidence type="ECO:0000313" key="2">
    <source>
        <dbReference type="EMBL" id="RNA01736.1"/>
    </source>
</evidence>